<dbReference type="Pfam" id="PF13460">
    <property type="entry name" value="NAD_binding_10"/>
    <property type="match status" value="1"/>
</dbReference>
<evidence type="ECO:0000313" key="2">
    <source>
        <dbReference type="EMBL" id="MFD1366430.1"/>
    </source>
</evidence>
<dbReference type="PANTHER" id="PTHR43162">
    <property type="match status" value="1"/>
</dbReference>
<gene>
    <name evidence="2" type="ORF">ACFQ5G_13840</name>
</gene>
<keyword evidence="3" id="KW-1185">Reference proteome</keyword>
<dbReference type="Gene3D" id="3.90.25.10">
    <property type="entry name" value="UDP-galactose 4-epimerase, domain 1"/>
    <property type="match status" value="1"/>
</dbReference>
<dbReference type="InterPro" id="IPR036291">
    <property type="entry name" value="NAD(P)-bd_dom_sf"/>
</dbReference>
<evidence type="ECO:0000313" key="3">
    <source>
        <dbReference type="Proteomes" id="UP001597183"/>
    </source>
</evidence>
<dbReference type="InterPro" id="IPR016040">
    <property type="entry name" value="NAD(P)-bd_dom"/>
</dbReference>
<dbReference type="InterPro" id="IPR051604">
    <property type="entry name" value="Ergot_Alk_Oxidoreductase"/>
</dbReference>
<sequence>MILVTGATGTVGRHVVQLLHQGGHPFRAMSRKPSGPGVVRADFDDPGSLRRAVADVRAVFLLTAPAVPSPDFDLALLAAAREAGVASVVKLSAIGTGEVFEGATVGAWHLAAEQAVRESGLAWTILRPSSFASNARHWFAGGPVPNLTGDGRQGVIDPRDIAAVAVAALTGPAHAGRTYTLTGPELLSVPDQARQLGEILGRPVATVDLPPAEAAAHLLAAGLPPAAVDATVLGSAWARAGHNAVLTGDVADVLGRPPSTFRDWVLLSITE</sequence>
<feature type="domain" description="NAD(P)-binding" evidence="1">
    <location>
        <begin position="6"/>
        <end position="171"/>
    </location>
</feature>
<dbReference type="Proteomes" id="UP001597183">
    <property type="component" value="Unassembled WGS sequence"/>
</dbReference>
<dbReference type="EMBL" id="JBHTMK010000018">
    <property type="protein sequence ID" value="MFD1366430.1"/>
    <property type="molecule type" value="Genomic_DNA"/>
</dbReference>
<name>A0ABW4A6S4_9ACTN</name>
<dbReference type="RefSeq" id="WP_317793190.1">
    <property type="nucleotide sequence ID" value="NZ_AP028461.1"/>
</dbReference>
<evidence type="ECO:0000259" key="1">
    <source>
        <dbReference type="Pfam" id="PF13460"/>
    </source>
</evidence>
<proteinExistence type="predicted"/>
<dbReference type="Gene3D" id="3.40.50.720">
    <property type="entry name" value="NAD(P)-binding Rossmann-like Domain"/>
    <property type="match status" value="1"/>
</dbReference>
<dbReference type="SUPFAM" id="SSF51735">
    <property type="entry name" value="NAD(P)-binding Rossmann-fold domains"/>
    <property type="match status" value="1"/>
</dbReference>
<comment type="caution">
    <text evidence="2">The sequence shown here is derived from an EMBL/GenBank/DDBJ whole genome shotgun (WGS) entry which is preliminary data.</text>
</comment>
<protein>
    <submittedName>
        <fullName evidence="2">NAD(P)H-binding protein</fullName>
    </submittedName>
</protein>
<dbReference type="PANTHER" id="PTHR43162:SF1">
    <property type="entry name" value="PRESTALK A DIFFERENTIATION PROTEIN A"/>
    <property type="match status" value="1"/>
</dbReference>
<organism evidence="2 3">
    <name type="scientific">Actinoplanes sichuanensis</name>
    <dbReference type="NCBI Taxonomy" id="512349"/>
    <lineage>
        <taxon>Bacteria</taxon>
        <taxon>Bacillati</taxon>
        <taxon>Actinomycetota</taxon>
        <taxon>Actinomycetes</taxon>
        <taxon>Micromonosporales</taxon>
        <taxon>Micromonosporaceae</taxon>
        <taxon>Actinoplanes</taxon>
    </lineage>
</organism>
<accession>A0ABW4A6S4</accession>
<reference evidence="3" key="1">
    <citation type="journal article" date="2019" name="Int. J. Syst. Evol. Microbiol.">
        <title>The Global Catalogue of Microorganisms (GCM) 10K type strain sequencing project: providing services to taxonomists for standard genome sequencing and annotation.</title>
        <authorList>
            <consortium name="The Broad Institute Genomics Platform"/>
            <consortium name="The Broad Institute Genome Sequencing Center for Infectious Disease"/>
            <person name="Wu L."/>
            <person name="Ma J."/>
        </authorList>
    </citation>
    <scope>NUCLEOTIDE SEQUENCE [LARGE SCALE GENOMIC DNA]</scope>
    <source>
        <strain evidence="3">CCM 7526</strain>
    </source>
</reference>